<accession>A0A1Z5KJQ2</accession>
<gene>
    <name evidence="2" type="ORF">FisN_23Lh070</name>
</gene>
<keyword evidence="3" id="KW-1185">Reference proteome</keyword>
<evidence type="ECO:0000313" key="3">
    <source>
        <dbReference type="Proteomes" id="UP000198406"/>
    </source>
</evidence>
<name>A0A1Z5KJQ2_FISSO</name>
<feature type="region of interest" description="Disordered" evidence="1">
    <location>
        <begin position="1"/>
        <end position="20"/>
    </location>
</feature>
<dbReference type="Proteomes" id="UP000198406">
    <property type="component" value="Unassembled WGS sequence"/>
</dbReference>
<feature type="compositionally biased region" description="Polar residues" evidence="1">
    <location>
        <begin position="1"/>
        <end position="19"/>
    </location>
</feature>
<feature type="compositionally biased region" description="Basic and acidic residues" evidence="1">
    <location>
        <begin position="214"/>
        <end position="236"/>
    </location>
</feature>
<reference evidence="2 3" key="1">
    <citation type="journal article" date="2015" name="Plant Cell">
        <title>Oil accumulation by the oleaginous diatom Fistulifera solaris as revealed by the genome and transcriptome.</title>
        <authorList>
            <person name="Tanaka T."/>
            <person name="Maeda Y."/>
            <person name="Veluchamy A."/>
            <person name="Tanaka M."/>
            <person name="Abida H."/>
            <person name="Marechal E."/>
            <person name="Bowler C."/>
            <person name="Muto M."/>
            <person name="Sunaga Y."/>
            <person name="Tanaka M."/>
            <person name="Yoshino T."/>
            <person name="Taniguchi T."/>
            <person name="Fukuda Y."/>
            <person name="Nemoto M."/>
            <person name="Matsumoto M."/>
            <person name="Wong P.S."/>
            <person name="Aburatani S."/>
            <person name="Fujibuchi W."/>
        </authorList>
    </citation>
    <scope>NUCLEOTIDE SEQUENCE [LARGE SCALE GENOMIC DNA]</scope>
    <source>
        <strain evidence="2 3">JPCC DA0580</strain>
    </source>
</reference>
<feature type="region of interest" description="Disordered" evidence="1">
    <location>
        <begin position="65"/>
        <end position="88"/>
    </location>
</feature>
<comment type="caution">
    <text evidence="2">The sequence shown here is derived from an EMBL/GenBank/DDBJ whole genome shotgun (WGS) entry which is preliminary data.</text>
</comment>
<protein>
    <submittedName>
        <fullName evidence="2">Uncharacterized protein</fullName>
    </submittedName>
</protein>
<feature type="compositionally biased region" description="Polar residues" evidence="1">
    <location>
        <begin position="322"/>
        <end position="332"/>
    </location>
</feature>
<dbReference type="AlphaFoldDB" id="A0A1Z5KJQ2"/>
<organism evidence="2 3">
    <name type="scientific">Fistulifera solaris</name>
    <name type="common">Oleaginous diatom</name>
    <dbReference type="NCBI Taxonomy" id="1519565"/>
    <lineage>
        <taxon>Eukaryota</taxon>
        <taxon>Sar</taxon>
        <taxon>Stramenopiles</taxon>
        <taxon>Ochrophyta</taxon>
        <taxon>Bacillariophyta</taxon>
        <taxon>Bacillariophyceae</taxon>
        <taxon>Bacillariophycidae</taxon>
        <taxon>Naviculales</taxon>
        <taxon>Naviculaceae</taxon>
        <taxon>Fistulifera</taxon>
    </lineage>
</organism>
<evidence type="ECO:0000256" key="1">
    <source>
        <dbReference type="SAM" id="MobiDB-lite"/>
    </source>
</evidence>
<dbReference type="InParanoid" id="A0A1Z5KJQ2"/>
<feature type="compositionally biased region" description="Acidic residues" evidence="1">
    <location>
        <begin position="34"/>
        <end position="45"/>
    </location>
</feature>
<proteinExistence type="predicted"/>
<feature type="region of interest" description="Disordered" evidence="1">
    <location>
        <begin position="31"/>
        <end position="53"/>
    </location>
</feature>
<feature type="compositionally biased region" description="Basic and acidic residues" evidence="1">
    <location>
        <begin position="276"/>
        <end position="301"/>
    </location>
</feature>
<dbReference type="EMBL" id="BDSP01000247">
    <property type="protein sequence ID" value="GAX26544.1"/>
    <property type="molecule type" value="Genomic_DNA"/>
</dbReference>
<feature type="compositionally biased region" description="Basic and acidic residues" evidence="1">
    <location>
        <begin position="252"/>
        <end position="269"/>
    </location>
</feature>
<sequence length="371" mass="41656">MTGNQTEPLTSARQQAQRTSLRRYVVEKWGAHDDIDDSDAEESENESVTGHFRAALSNAASKLRFPLRQKDRTPDLDSSANSDDEVDDGKSLISALSKTAANITTTLLKKTTLIKTVTHRAHTEQPSDDSNMGDLIGKEISSNYPHDHCYDDSSTSSLGSVHDPIDDISKEDIPDKEIVVSCHQHSPEHKRPTYKAKAAGSGCHTGRSKRPTRLKSDNYDLRGEADHRKIGNRADHGVATNDPSPKAGRRRAPTERGARRTKSHNDDTKHRKHRDDHHEYRVVRPKEVASHTEPCSKERQRSVHRPSSLPRKHKECEPKGRSPTTTPMTCSRSGFIEKNQRGIQRAKSHDLAHMHKRAERRTNLVNPSPFL</sequence>
<evidence type="ECO:0000313" key="2">
    <source>
        <dbReference type="EMBL" id="GAX26544.1"/>
    </source>
</evidence>
<feature type="region of interest" description="Disordered" evidence="1">
    <location>
        <begin position="184"/>
        <end position="333"/>
    </location>
</feature>